<evidence type="ECO:0000313" key="4">
    <source>
        <dbReference type="Proteomes" id="UP001153555"/>
    </source>
</evidence>
<dbReference type="Pfam" id="PF12937">
    <property type="entry name" value="F-box-like"/>
    <property type="match status" value="1"/>
</dbReference>
<name>A0A9N7MR78_STRHE</name>
<dbReference type="Gene3D" id="1.20.1280.50">
    <property type="match status" value="1"/>
</dbReference>
<dbReference type="SUPFAM" id="SSF81383">
    <property type="entry name" value="F-box domain"/>
    <property type="match status" value="1"/>
</dbReference>
<organism evidence="3 4">
    <name type="scientific">Striga hermonthica</name>
    <name type="common">Purple witchweed</name>
    <name type="synonym">Buchnera hermonthica</name>
    <dbReference type="NCBI Taxonomy" id="68872"/>
    <lineage>
        <taxon>Eukaryota</taxon>
        <taxon>Viridiplantae</taxon>
        <taxon>Streptophyta</taxon>
        <taxon>Embryophyta</taxon>
        <taxon>Tracheophyta</taxon>
        <taxon>Spermatophyta</taxon>
        <taxon>Magnoliopsida</taxon>
        <taxon>eudicotyledons</taxon>
        <taxon>Gunneridae</taxon>
        <taxon>Pentapetalae</taxon>
        <taxon>asterids</taxon>
        <taxon>lamiids</taxon>
        <taxon>Lamiales</taxon>
        <taxon>Orobanchaceae</taxon>
        <taxon>Buchnereae</taxon>
        <taxon>Striga</taxon>
    </lineage>
</organism>
<feature type="region of interest" description="Disordered" evidence="1">
    <location>
        <begin position="284"/>
        <end position="303"/>
    </location>
</feature>
<accession>A0A9N7MR78</accession>
<protein>
    <recommendedName>
        <fullName evidence="2">F-box domain-containing protein</fullName>
    </recommendedName>
</protein>
<feature type="domain" description="F-box" evidence="2">
    <location>
        <begin position="8"/>
        <end position="29"/>
    </location>
</feature>
<comment type="caution">
    <text evidence="3">The sequence shown here is derived from an EMBL/GenBank/DDBJ whole genome shotgun (WGS) entry which is preliminary data.</text>
</comment>
<sequence length="315" mass="35951">MHSPCFLVQVCRKWRNLASDDILWSNLFNKRWGIDHDRTTFDSPVGSKSWKDIYIVEERCDRFGLGWKIIREGYDYFLIHKGEIQRHLVSRRVESRPYRWPNSRKSEPVDDQTRSIIVDSIIFVIGDMENDSMQSKRSRLGSSPTIQSCSQSLALIPGPTVISGVKSKTCDSGFQLVRSCTLLGDQRVDYFRYLQYAPPRFRSRHPVLASEPAAPHPTNCATPRELFIFYFLSLLVTSHACCSSNVCRRSNSRIRVDVHSAEPFDVVASFSCAPALPLLPPQHFKPRRNSVKTQPPSLRVTTSNSGKAQFCDFGF</sequence>
<keyword evidence="4" id="KW-1185">Reference proteome</keyword>
<feature type="compositionally biased region" description="Polar residues" evidence="1">
    <location>
        <begin position="291"/>
        <end position="303"/>
    </location>
</feature>
<dbReference type="InterPro" id="IPR001810">
    <property type="entry name" value="F-box_dom"/>
</dbReference>
<dbReference type="OrthoDB" id="3219396at2759"/>
<gene>
    <name evidence="3" type="ORF">SHERM_13606</name>
</gene>
<reference evidence="3" key="1">
    <citation type="submission" date="2019-12" db="EMBL/GenBank/DDBJ databases">
        <authorList>
            <person name="Scholes J."/>
        </authorList>
    </citation>
    <scope>NUCLEOTIDE SEQUENCE</scope>
</reference>
<evidence type="ECO:0000313" key="3">
    <source>
        <dbReference type="EMBL" id="CAA0813047.1"/>
    </source>
</evidence>
<dbReference type="EMBL" id="CACSLK010011299">
    <property type="protein sequence ID" value="CAA0813047.1"/>
    <property type="molecule type" value="Genomic_DNA"/>
</dbReference>
<dbReference type="Proteomes" id="UP001153555">
    <property type="component" value="Unassembled WGS sequence"/>
</dbReference>
<dbReference type="AlphaFoldDB" id="A0A9N7MR78"/>
<proteinExistence type="predicted"/>
<evidence type="ECO:0000256" key="1">
    <source>
        <dbReference type="SAM" id="MobiDB-lite"/>
    </source>
</evidence>
<evidence type="ECO:0000259" key="2">
    <source>
        <dbReference type="Pfam" id="PF12937"/>
    </source>
</evidence>
<dbReference type="InterPro" id="IPR036047">
    <property type="entry name" value="F-box-like_dom_sf"/>
</dbReference>